<dbReference type="AlphaFoldDB" id="E1X3X5"/>
<proteinExistence type="predicted"/>
<organism evidence="2 3">
    <name type="scientific">Halobacteriovorax marinus (strain ATCC BAA-682 / DSM 15412 / SJ)</name>
    <name type="common">Bacteriovorax marinus</name>
    <dbReference type="NCBI Taxonomy" id="862908"/>
    <lineage>
        <taxon>Bacteria</taxon>
        <taxon>Pseudomonadati</taxon>
        <taxon>Bdellovibrionota</taxon>
        <taxon>Bacteriovoracia</taxon>
        <taxon>Bacteriovoracales</taxon>
        <taxon>Halobacteriovoraceae</taxon>
        <taxon>Halobacteriovorax</taxon>
    </lineage>
</organism>
<accession>E1X3X5</accession>
<name>E1X3X5_HALMS</name>
<sequence>MSLSDNIAILTAISNDDGYEEVFKKQLQVHLDKGDIVVAISASGNSENLVRAIQYAKEKGNKTIGLLGFDGGKLKELCDQFILIPTAQGEYGPVEDIHMILDHMIGSYLFQYIQTKK</sequence>
<dbReference type="GO" id="GO:0097367">
    <property type="term" value="F:carbohydrate derivative binding"/>
    <property type="evidence" value="ECO:0007669"/>
    <property type="project" value="InterPro"/>
</dbReference>
<dbReference type="Proteomes" id="UP000008963">
    <property type="component" value="Chromosome"/>
</dbReference>
<dbReference type="PANTHER" id="PTHR30390:SF8">
    <property type="entry name" value="SUGAR ISOMERASE (SIS)"/>
    <property type="match status" value="1"/>
</dbReference>
<feature type="domain" description="SIS" evidence="1">
    <location>
        <begin position="1"/>
        <end position="115"/>
    </location>
</feature>
<dbReference type="InterPro" id="IPR035461">
    <property type="entry name" value="GmhA/DiaA"/>
</dbReference>
<dbReference type="eggNOG" id="COG0279">
    <property type="taxonomic scope" value="Bacteria"/>
</dbReference>
<dbReference type="InterPro" id="IPR050099">
    <property type="entry name" value="SIS_GmhA/DiaA_subfam"/>
</dbReference>
<dbReference type="Pfam" id="PF13580">
    <property type="entry name" value="SIS_2"/>
    <property type="match status" value="1"/>
</dbReference>
<dbReference type="STRING" id="862908.BMS_0398"/>
<evidence type="ECO:0000259" key="1">
    <source>
        <dbReference type="PROSITE" id="PS51464"/>
    </source>
</evidence>
<evidence type="ECO:0000313" key="2">
    <source>
        <dbReference type="EMBL" id="CBW25315.1"/>
    </source>
</evidence>
<protein>
    <submittedName>
        <fullName evidence="2">Phosphoheptose isomerase</fullName>
    </submittedName>
</protein>
<dbReference type="PROSITE" id="PS51464">
    <property type="entry name" value="SIS"/>
    <property type="match status" value="1"/>
</dbReference>
<dbReference type="CDD" id="cd05006">
    <property type="entry name" value="SIS_GmhA"/>
    <property type="match status" value="1"/>
</dbReference>
<dbReference type="Gene3D" id="3.40.50.10490">
    <property type="entry name" value="Glucose-6-phosphate isomerase like protein, domain 1"/>
    <property type="match status" value="1"/>
</dbReference>
<gene>
    <name evidence="2" type="ordered locus">BMS_0398</name>
</gene>
<keyword evidence="3" id="KW-1185">Reference proteome</keyword>
<dbReference type="InterPro" id="IPR001347">
    <property type="entry name" value="SIS_dom"/>
</dbReference>
<dbReference type="KEGG" id="bmx:BMS_0398"/>
<dbReference type="SUPFAM" id="SSF53697">
    <property type="entry name" value="SIS domain"/>
    <property type="match status" value="1"/>
</dbReference>
<reference evidence="3" key="1">
    <citation type="journal article" date="2013" name="ISME J.">
        <title>A small predatory core genome in the divergent marine Bacteriovorax marinus SJ and the terrestrial Bdellovibrio bacteriovorus.</title>
        <authorList>
            <person name="Crossman L.C."/>
            <person name="Chen H."/>
            <person name="Cerdeno-Tarraga A.M."/>
            <person name="Brooks K."/>
            <person name="Quail M.A."/>
            <person name="Pineiro S.A."/>
            <person name="Hobley L."/>
            <person name="Sockett R.E."/>
            <person name="Bentley S.D."/>
            <person name="Parkhill J."/>
            <person name="Williams H.N."/>
            <person name="Stine O.C."/>
        </authorList>
    </citation>
    <scope>NUCLEOTIDE SEQUENCE [LARGE SCALE GENOMIC DNA]</scope>
    <source>
        <strain evidence="3">ATCC BAA-682 / DSM 15412 / SJ</strain>
    </source>
</reference>
<dbReference type="HOGENOM" id="CLU_080999_4_1_7"/>
<dbReference type="InterPro" id="IPR046348">
    <property type="entry name" value="SIS_dom_sf"/>
</dbReference>
<dbReference type="GO" id="GO:0016853">
    <property type="term" value="F:isomerase activity"/>
    <property type="evidence" value="ECO:0007669"/>
    <property type="project" value="UniProtKB-KW"/>
</dbReference>
<keyword evidence="2" id="KW-0413">Isomerase</keyword>
<dbReference type="EMBL" id="FQ312005">
    <property type="protein sequence ID" value="CBW25315.1"/>
    <property type="molecule type" value="Genomic_DNA"/>
</dbReference>
<dbReference type="PATRIC" id="fig|862908.3.peg.380"/>
<evidence type="ECO:0000313" key="3">
    <source>
        <dbReference type="Proteomes" id="UP000008963"/>
    </source>
</evidence>
<dbReference type="PANTHER" id="PTHR30390">
    <property type="entry name" value="SEDOHEPTULOSE 7-PHOSPHATE ISOMERASE / DNAA INITIATOR-ASSOCIATING FACTOR FOR REPLICATION INITIATION"/>
    <property type="match status" value="1"/>
</dbReference>
<dbReference type="GO" id="GO:1901135">
    <property type="term" value="P:carbohydrate derivative metabolic process"/>
    <property type="evidence" value="ECO:0007669"/>
    <property type="project" value="InterPro"/>
</dbReference>